<evidence type="ECO:0000256" key="1">
    <source>
        <dbReference type="SAM" id="MobiDB-lite"/>
    </source>
</evidence>
<organism evidence="2 3">
    <name type="scientific">Collybiopsis luxurians FD-317 M1</name>
    <dbReference type="NCBI Taxonomy" id="944289"/>
    <lineage>
        <taxon>Eukaryota</taxon>
        <taxon>Fungi</taxon>
        <taxon>Dikarya</taxon>
        <taxon>Basidiomycota</taxon>
        <taxon>Agaricomycotina</taxon>
        <taxon>Agaricomycetes</taxon>
        <taxon>Agaricomycetidae</taxon>
        <taxon>Agaricales</taxon>
        <taxon>Marasmiineae</taxon>
        <taxon>Omphalotaceae</taxon>
        <taxon>Collybiopsis</taxon>
        <taxon>Collybiopsis luxurians</taxon>
    </lineage>
</organism>
<feature type="region of interest" description="Disordered" evidence="1">
    <location>
        <begin position="1"/>
        <end position="20"/>
    </location>
</feature>
<reference evidence="2 3" key="1">
    <citation type="submission" date="2014-04" db="EMBL/GenBank/DDBJ databases">
        <title>Evolutionary Origins and Diversification of the Mycorrhizal Mutualists.</title>
        <authorList>
            <consortium name="DOE Joint Genome Institute"/>
            <consortium name="Mycorrhizal Genomics Consortium"/>
            <person name="Kohler A."/>
            <person name="Kuo A."/>
            <person name="Nagy L.G."/>
            <person name="Floudas D."/>
            <person name="Copeland A."/>
            <person name="Barry K.W."/>
            <person name="Cichocki N."/>
            <person name="Veneault-Fourrey C."/>
            <person name="LaButti K."/>
            <person name="Lindquist E.A."/>
            <person name="Lipzen A."/>
            <person name="Lundell T."/>
            <person name="Morin E."/>
            <person name="Murat C."/>
            <person name="Riley R."/>
            <person name="Ohm R."/>
            <person name="Sun H."/>
            <person name="Tunlid A."/>
            <person name="Henrissat B."/>
            <person name="Grigoriev I.V."/>
            <person name="Hibbett D.S."/>
            <person name="Martin F."/>
        </authorList>
    </citation>
    <scope>NUCLEOTIDE SEQUENCE [LARGE SCALE GENOMIC DNA]</scope>
    <source>
        <strain evidence="2 3">FD-317 M1</strain>
    </source>
</reference>
<sequence length="254" mass="28106">MPPARKSDYKRPTQARSKYTHRLSQGRSNFVQYIPLSLPLSFQLVNPASERSVGASGLRTALARDAKVLEKLIRGPKTQPPELSPFLNRIKAESTRELLMPPTRGISMNHSRVDVVTGLLTPSTSEFYTNCIEVFSATEPLVLPRRGSSANHFRDAATSTERRGADTATPVHDISSMRYADDTVNLFDPYAGQIPFGTNVDIATASYCDLEANPRDDLSFSLNSYSTHDLRFNQGAETLTVNANPFPWANSLLE</sequence>
<accession>A0A0D0CAF8</accession>
<gene>
    <name evidence="2" type="ORF">GYMLUDRAFT_251688</name>
</gene>
<evidence type="ECO:0000313" key="2">
    <source>
        <dbReference type="EMBL" id="KIK51838.1"/>
    </source>
</evidence>
<dbReference type="EMBL" id="KN834853">
    <property type="protein sequence ID" value="KIK51838.1"/>
    <property type="molecule type" value="Genomic_DNA"/>
</dbReference>
<dbReference type="AlphaFoldDB" id="A0A0D0CAF8"/>
<protein>
    <submittedName>
        <fullName evidence="2">Uncharacterized protein</fullName>
    </submittedName>
</protein>
<proteinExistence type="predicted"/>
<dbReference type="HOGENOM" id="CLU_095753_0_0_1"/>
<name>A0A0D0CAF8_9AGAR</name>
<keyword evidence="3" id="KW-1185">Reference proteome</keyword>
<feature type="compositionally biased region" description="Basic and acidic residues" evidence="1">
    <location>
        <begin position="1"/>
        <end position="11"/>
    </location>
</feature>
<dbReference type="Proteomes" id="UP000053593">
    <property type="component" value="Unassembled WGS sequence"/>
</dbReference>
<evidence type="ECO:0000313" key="3">
    <source>
        <dbReference type="Proteomes" id="UP000053593"/>
    </source>
</evidence>